<feature type="non-terminal residue" evidence="1">
    <location>
        <position position="1"/>
    </location>
</feature>
<dbReference type="Proteomes" id="UP001189624">
    <property type="component" value="Chromosome 7"/>
</dbReference>
<name>A0AA86T2B6_9FABA</name>
<proteinExistence type="predicted"/>
<evidence type="ECO:0000313" key="2">
    <source>
        <dbReference type="Proteomes" id="UP001189624"/>
    </source>
</evidence>
<dbReference type="AlphaFoldDB" id="A0AA86T2B6"/>
<reference evidence="1" key="1">
    <citation type="submission" date="2023-10" db="EMBL/GenBank/DDBJ databases">
        <authorList>
            <person name="Domelevo Entfellner J.-B."/>
        </authorList>
    </citation>
    <scope>NUCLEOTIDE SEQUENCE</scope>
</reference>
<dbReference type="Gramene" id="rna-AYBTSS11_LOCUS22303">
    <property type="protein sequence ID" value="CAJ1969525.1"/>
    <property type="gene ID" value="gene-AYBTSS11_LOCUS22303"/>
</dbReference>
<gene>
    <name evidence="1" type="ORF">AYBTSS11_LOCUS22303</name>
</gene>
<organism evidence="1 2">
    <name type="scientific">Sphenostylis stenocarpa</name>
    <dbReference type="NCBI Taxonomy" id="92480"/>
    <lineage>
        <taxon>Eukaryota</taxon>
        <taxon>Viridiplantae</taxon>
        <taxon>Streptophyta</taxon>
        <taxon>Embryophyta</taxon>
        <taxon>Tracheophyta</taxon>
        <taxon>Spermatophyta</taxon>
        <taxon>Magnoliopsida</taxon>
        <taxon>eudicotyledons</taxon>
        <taxon>Gunneridae</taxon>
        <taxon>Pentapetalae</taxon>
        <taxon>rosids</taxon>
        <taxon>fabids</taxon>
        <taxon>Fabales</taxon>
        <taxon>Fabaceae</taxon>
        <taxon>Papilionoideae</taxon>
        <taxon>50 kb inversion clade</taxon>
        <taxon>NPAAA clade</taxon>
        <taxon>indigoferoid/millettioid clade</taxon>
        <taxon>Phaseoleae</taxon>
        <taxon>Sphenostylis</taxon>
    </lineage>
</organism>
<keyword evidence="2" id="KW-1185">Reference proteome</keyword>
<evidence type="ECO:0000313" key="1">
    <source>
        <dbReference type="EMBL" id="CAJ1969525.1"/>
    </source>
</evidence>
<protein>
    <submittedName>
        <fullName evidence="1">Uncharacterized protein</fullName>
    </submittedName>
</protein>
<accession>A0AA86T2B6</accession>
<sequence length="85" mass="9378">VLKQKPGGIITLLDEACRLLARHAKKIGWRVKELTLLPGCPLDALSCDSRSSKRKMCVCLQDAPSCGSRPLWAKRCEPPGCSFLR</sequence>
<dbReference type="EMBL" id="OY731404">
    <property type="protein sequence ID" value="CAJ1969525.1"/>
    <property type="molecule type" value="Genomic_DNA"/>
</dbReference>